<dbReference type="Proteomes" id="UP000067626">
    <property type="component" value="Chromosome"/>
</dbReference>
<dbReference type="OrthoDB" id="5496976at2"/>
<dbReference type="InterPro" id="IPR005532">
    <property type="entry name" value="SUMF_dom"/>
</dbReference>
<evidence type="ECO:0000313" key="5">
    <source>
        <dbReference type="Proteomes" id="UP000067626"/>
    </source>
</evidence>
<organism evidence="4 5">
    <name type="scientific">Chondromyces crocatus</name>
    <dbReference type="NCBI Taxonomy" id="52"/>
    <lineage>
        <taxon>Bacteria</taxon>
        <taxon>Pseudomonadati</taxon>
        <taxon>Myxococcota</taxon>
        <taxon>Polyangia</taxon>
        <taxon>Polyangiales</taxon>
        <taxon>Polyangiaceae</taxon>
        <taxon>Chondromyces</taxon>
    </lineage>
</organism>
<gene>
    <name evidence="4" type="ORF">CMC5_011620</name>
</gene>
<name>A0A0K1E829_CHOCO</name>
<keyword evidence="2" id="KW-0732">Signal</keyword>
<feature type="signal peptide" evidence="2">
    <location>
        <begin position="1"/>
        <end position="27"/>
    </location>
</feature>
<feature type="domain" description="Sulfatase-modifying factor enzyme-like" evidence="3">
    <location>
        <begin position="134"/>
        <end position="351"/>
    </location>
</feature>
<dbReference type="PROSITE" id="PS51257">
    <property type="entry name" value="PROKAR_LIPOPROTEIN"/>
    <property type="match status" value="1"/>
</dbReference>
<dbReference type="SUPFAM" id="SSF56436">
    <property type="entry name" value="C-type lectin-like"/>
    <property type="match status" value="1"/>
</dbReference>
<evidence type="ECO:0000256" key="2">
    <source>
        <dbReference type="SAM" id="SignalP"/>
    </source>
</evidence>
<feature type="chain" id="PRO_5005458992" description="Sulfatase-modifying factor enzyme-like domain-containing protein" evidence="2">
    <location>
        <begin position="28"/>
        <end position="356"/>
    </location>
</feature>
<dbReference type="KEGG" id="ccro:CMC5_011620"/>
<dbReference type="Pfam" id="PF03781">
    <property type="entry name" value="FGE-sulfatase"/>
    <property type="match status" value="1"/>
</dbReference>
<dbReference type="InterPro" id="IPR051043">
    <property type="entry name" value="Sulfatase_Mod_Factor_Kinase"/>
</dbReference>
<dbReference type="InterPro" id="IPR016187">
    <property type="entry name" value="CTDL_fold"/>
</dbReference>
<dbReference type="Gene3D" id="3.90.1580.10">
    <property type="entry name" value="paralog of FGE (formylglycine-generating enzyme)"/>
    <property type="match status" value="1"/>
</dbReference>
<keyword evidence="5" id="KW-1185">Reference proteome</keyword>
<evidence type="ECO:0000313" key="4">
    <source>
        <dbReference type="EMBL" id="AKT37036.1"/>
    </source>
</evidence>
<evidence type="ECO:0000259" key="3">
    <source>
        <dbReference type="Pfam" id="PF03781"/>
    </source>
</evidence>
<protein>
    <recommendedName>
        <fullName evidence="3">Sulfatase-modifying factor enzyme-like domain-containing protein</fullName>
    </recommendedName>
</protein>
<feature type="region of interest" description="Disordered" evidence="1">
    <location>
        <begin position="31"/>
        <end position="105"/>
    </location>
</feature>
<proteinExistence type="predicted"/>
<dbReference type="PANTHER" id="PTHR23150:SF19">
    <property type="entry name" value="FORMYLGLYCINE-GENERATING ENZYME"/>
    <property type="match status" value="1"/>
</dbReference>
<accession>A0A0K1E829</accession>
<dbReference type="PANTHER" id="PTHR23150">
    <property type="entry name" value="SULFATASE MODIFYING FACTOR 1, 2"/>
    <property type="match status" value="1"/>
</dbReference>
<dbReference type="AlphaFoldDB" id="A0A0K1E829"/>
<reference evidence="4 5" key="1">
    <citation type="submission" date="2015-07" db="EMBL/GenBank/DDBJ databases">
        <title>Genome analysis of myxobacterium Chondromyces crocatus Cm c5 reveals a high potential for natural compound synthesis and the genetic basis for the loss of fruiting body formation.</title>
        <authorList>
            <person name="Zaburannyi N."/>
            <person name="Bunk B."/>
            <person name="Maier J."/>
            <person name="Overmann J."/>
            <person name="Mueller R."/>
        </authorList>
    </citation>
    <scope>NUCLEOTIDE SEQUENCE [LARGE SCALE GENOMIC DNA]</scope>
    <source>
        <strain evidence="4 5">Cm c5</strain>
    </source>
</reference>
<dbReference type="RefSeq" id="WP_050429458.1">
    <property type="nucleotide sequence ID" value="NZ_CP012159.1"/>
</dbReference>
<feature type="compositionally biased region" description="Low complexity" evidence="1">
    <location>
        <begin position="71"/>
        <end position="96"/>
    </location>
</feature>
<dbReference type="EMBL" id="CP012159">
    <property type="protein sequence ID" value="AKT37036.1"/>
    <property type="molecule type" value="Genomic_DNA"/>
</dbReference>
<evidence type="ECO:0000256" key="1">
    <source>
        <dbReference type="SAM" id="MobiDB-lite"/>
    </source>
</evidence>
<sequence length="356" mass="39049">MKHRFSPFATASAVAGLSLFTSLSVFSGCSRQESGDGEPVAPAASTAQVEAQVPAGASSGGTEPASYAGTARAGEGSAAEPAAAVASAQAMAGPPDVDGDGFPGSSKGCPADMVLVEGNYCPEVLQRCLRHHEEFERDQAKKKRREEKGEPAGSSTVSERCLEYEAPSVCLSKTRRPMRFCADRYEWPNQKGELPALLISWTDAKKTCESVGKRLCTEEEFNFACEGEEMLPYTNGYVRDPAKCSIDKPYRKREHKLRKYDRCMQDPRCKAELEKLDQRLPVGSLPECVSPFGVYDLNGNINEWVMRPGKKYPDRSGLKGGWWGPVRGRCRPTVGFHKEDDYGYEEGFRCCKEAEP</sequence>
<dbReference type="GO" id="GO:0120147">
    <property type="term" value="F:formylglycine-generating oxidase activity"/>
    <property type="evidence" value="ECO:0007669"/>
    <property type="project" value="TreeGrafter"/>
</dbReference>
<dbReference type="InterPro" id="IPR042095">
    <property type="entry name" value="SUMF_sf"/>
</dbReference>
<feature type="region of interest" description="Disordered" evidence="1">
    <location>
        <begin position="135"/>
        <end position="157"/>
    </location>
</feature>
<dbReference type="STRING" id="52.CMC5_011620"/>